<comment type="caution">
    <text evidence="2">The sequence shown here is derived from an EMBL/GenBank/DDBJ whole genome shotgun (WGS) entry which is preliminary data.</text>
</comment>
<name>X0T5Y7_9ZZZZ</name>
<feature type="domain" description="Gfo/Idh/MocA-like oxidoreductase N-terminal" evidence="1">
    <location>
        <begin position="4"/>
        <end position="93"/>
    </location>
</feature>
<dbReference type="InterPro" id="IPR036291">
    <property type="entry name" value="NAD(P)-bd_dom_sf"/>
</dbReference>
<dbReference type="Pfam" id="PF01408">
    <property type="entry name" value="GFO_IDH_MocA"/>
    <property type="match status" value="1"/>
</dbReference>
<dbReference type="PANTHER" id="PTHR43818">
    <property type="entry name" value="BCDNA.GH03377"/>
    <property type="match status" value="1"/>
</dbReference>
<proteinExistence type="predicted"/>
<evidence type="ECO:0000313" key="2">
    <source>
        <dbReference type="EMBL" id="GAF88624.1"/>
    </source>
</evidence>
<accession>X0T5Y7</accession>
<dbReference type="Gene3D" id="3.30.360.10">
    <property type="entry name" value="Dihydrodipicolinate Reductase, domain 2"/>
    <property type="match status" value="1"/>
</dbReference>
<dbReference type="InterPro" id="IPR000683">
    <property type="entry name" value="Gfo/Idh/MocA-like_OxRdtase_N"/>
</dbReference>
<gene>
    <name evidence="2" type="ORF">S01H1_20636</name>
</gene>
<protein>
    <recommendedName>
        <fullName evidence="1">Gfo/Idh/MocA-like oxidoreductase N-terminal domain-containing protein</fullName>
    </recommendedName>
</protein>
<feature type="non-terminal residue" evidence="2">
    <location>
        <position position="149"/>
    </location>
</feature>
<evidence type="ECO:0000259" key="1">
    <source>
        <dbReference type="Pfam" id="PF01408"/>
    </source>
</evidence>
<dbReference type="GO" id="GO:0000166">
    <property type="term" value="F:nucleotide binding"/>
    <property type="evidence" value="ECO:0007669"/>
    <property type="project" value="InterPro"/>
</dbReference>
<dbReference type="PANTHER" id="PTHR43818:SF5">
    <property type="entry name" value="OXIDOREDUCTASE FAMILY PROTEIN"/>
    <property type="match status" value="1"/>
</dbReference>
<dbReference type="AlphaFoldDB" id="X0T5Y7"/>
<dbReference type="EMBL" id="BARS01011321">
    <property type="protein sequence ID" value="GAF88624.1"/>
    <property type="molecule type" value="Genomic_DNA"/>
</dbReference>
<dbReference type="InterPro" id="IPR050463">
    <property type="entry name" value="Gfo/Idh/MocA_oxidrdct_glycsds"/>
</dbReference>
<dbReference type="Gene3D" id="3.40.50.720">
    <property type="entry name" value="NAD(P)-binding Rossmann-like Domain"/>
    <property type="match status" value="1"/>
</dbReference>
<reference evidence="2" key="1">
    <citation type="journal article" date="2014" name="Front. Microbiol.">
        <title>High frequency of phylogenetically diverse reductive dehalogenase-homologous genes in deep subseafloor sedimentary metagenomes.</title>
        <authorList>
            <person name="Kawai M."/>
            <person name="Futagami T."/>
            <person name="Toyoda A."/>
            <person name="Takaki Y."/>
            <person name="Nishi S."/>
            <person name="Hori S."/>
            <person name="Arai W."/>
            <person name="Tsubouchi T."/>
            <person name="Morono Y."/>
            <person name="Uchiyama I."/>
            <person name="Ito T."/>
            <person name="Fujiyama A."/>
            <person name="Inagaki F."/>
            <person name="Takami H."/>
        </authorList>
    </citation>
    <scope>NUCLEOTIDE SEQUENCE</scope>
    <source>
        <strain evidence="2">Expedition CK06-06</strain>
    </source>
</reference>
<dbReference type="SUPFAM" id="SSF51735">
    <property type="entry name" value="NAD(P)-binding Rossmann-fold domains"/>
    <property type="match status" value="1"/>
</dbReference>
<organism evidence="2">
    <name type="scientific">marine sediment metagenome</name>
    <dbReference type="NCBI Taxonomy" id="412755"/>
    <lineage>
        <taxon>unclassified sequences</taxon>
        <taxon>metagenomes</taxon>
        <taxon>ecological metagenomes</taxon>
    </lineage>
</organism>
<sequence>MRIVALADAFEDRLNGLKNEFKVRNNRCFVGIDAYKELMALDNVDMVILATPPGFRPVQFAEAIRRGKHVFMEKPVAVCPAGIKMVIEASEKAAEKGLAIVAGTQRRHEPQYVETMKRIHDGAIGEIVSAQCYWNQGGLWVNKRRPNQG</sequence>